<dbReference type="AlphaFoldDB" id="A0A9D1YZQ7"/>
<reference evidence="3" key="2">
    <citation type="submission" date="2021-04" db="EMBL/GenBank/DDBJ databases">
        <authorList>
            <person name="Gilroy R."/>
        </authorList>
    </citation>
    <scope>NUCLEOTIDE SEQUENCE</scope>
    <source>
        <strain evidence="3">5134</strain>
    </source>
</reference>
<dbReference type="PANTHER" id="PTHR40111:SF1">
    <property type="entry name" value="CEPHALOSPORIN-C DEACETYLASE"/>
    <property type="match status" value="1"/>
</dbReference>
<dbReference type="InterPro" id="IPR039069">
    <property type="entry name" value="CE7"/>
</dbReference>
<sequence length="432" mass="48364">MRLSSLILFLVLWVGTVTGQPSRQPVEVRVVPEHADWCVDRGERIRFRISVVKDGHYLENLTLRYEYGPEKMPATRSEEVLYKGGELTVDAGRSDIPGFVTCLAEVEVEGKEYSDLAKVGVDPEHIEAVAKMPEDFDRFWEGEIAALKRIPLDARMTLLPERCTARSDVYHVSFQNERQGSRIYGILSVPKAPGRYPAILNVPGAGVRAYQGDTYLADDGFISLTIGIHGLPVTLDDEVYASLAAGALDRYWLQGLDNRKDFYYRRVYLGLVRSIDFIYTLPQFDGDFVAVSGGSQGGALSIVAAALDKRVRCYSAFYPALCDLTGYLNGRAAGWPAMFRYEEDKTTCVVVQKAAVSAYFDVVNFARKVSVPGFFSWGYKDEVCPPTSMYAAYNAVTAPKQLVVYPDTGHWNYPEQWVKKQAFIKSKVSRKQ</sequence>
<evidence type="ECO:0000259" key="2">
    <source>
        <dbReference type="Pfam" id="PF05448"/>
    </source>
</evidence>
<feature type="active site" description="Charge relay system" evidence="1">
    <location>
        <position position="410"/>
    </location>
</feature>
<dbReference type="EMBL" id="DXDA01000019">
    <property type="protein sequence ID" value="HIY68233.1"/>
    <property type="molecule type" value="Genomic_DNA"/>
</dbReference>
<evidence type="ECO:0000313" key="3">
    <source>
        <dbReference type="EMBL" id="HIY68233.1"/>
    </source>
</evidence>
<dbReference type="Pfam" id="PF05448">
    <property type="entry name" value="AXE1"/>
    <property type="match status" value="1"/>
</dbReference>
<feature type="active site" description="Charge relay system" evidence="1">
    <location>
        <position position="381"/>
    </location>
</feature>
<reference evidence="3" key="1">
    <citation type="journal article" date="2021" name="PeerJ">
        <title>Extensive microbial diversity within the chicken gut microbiome revealed by metagenomics and culture.</title>
        <authorList>
            <person name="Gilroy R."/>
            <person name="Ravi A."/>
            <person name="Getino M."/>
            <person name="Pursley I."/>
            <person name="Horton D.L."/>
            <person name="Alikhan N.F."/>
            <person name="Baker D."/>
            <person name="Gharbi K."/>
            <person name="Hall N."/>
            <person name="Watson M."/>
            <person name="Adriaenssens E.M."/>
            <person name="Foster-Nyarko E."/>
            <person name="Jarju S."/>
            <person name="Secka A."/>
            <person name="Antonio M."/>
            <person name="Oren A."/>
            <person name="Chaudhuri R.R."/>
            <person name="La Ragione R."/>
            <person name="Hildebrand F."/>
            <person name="Pallen M.J."/>
        </authorList>
    </citation>
    <scope>NUCLEOTIDE SEQUENCE</scope>
    <source>
        <strain evidence="3">5134</strain>
    </source>
</reference>
<feature type="domain" description="Acetyl xylan esterase" evidence="2">
    <location>
        <begin position="130"/>
        <end position="416"/>
    </location>
</feature>
<accession>A0A9D1YZQ7</accession>
<protein>
    <submittedName>
        <fullName evidence="3">Acetylxylan esterase</fullName>
    </submittedName>
</protein>
<dbReference type="Proteomes" id="UP000886844">
    <property type="component" value="Unassembled WGS sequence"/>
</dbReference>
<feature type="active site" description="Nucleophile" evidence="1">
    <location>
        <position position="295"/>
    </location>
</feature>
<comment type="caution">
    <text evidence="3">The sequence shown here is derived from an EMBL/GenBank/DDBJ whole genome shotgun (WGS) entry which is preliminary data.</text>
</comment>
<dbReference type="SUPFAM" id="SSF53474">
    <property type="entry name" value="alpha/beta-Hydrolases"/>
    <property type="match status" value="1"/>
</dbReference>
<proteinExistence type="predicted"/>
<evidence type="ECO:0000256" key="1">
    <source>
        <dbReference type="PIRSR" id="PIRSR639069-1"/>
    </source>
</evidence>
<dbReference type="GO" id="GO:0052689">
    <property type="term" value="F:carboxylic ester hydrolase activity"/>
    <property type="evidence" value="ECO:0007669"/>
    <property type="project" value="TreeGrafter"/>
</dbReference>
<dbReference type="InterPro" id="IPR029058">
    <property type="entry name" value="AB_hydrolase_fold"/>
</dbReference>
<evidence type="ECO:0000313" key="4">
    <source>
        <dbReference type="Proteomes" id="UP000886844"/>
    </source>
</evidence>
<organism evidence="3 4">
    <name type="scientific">Candidatus Alistipes intestinigallinarum</name>
    <dbReference type="NCBI Taxonomy" id="2838440"/>
    <lineage>
        <taxon>Bacteria</taxon>
        <taxon>Pseudomonadati</taxon>
        <taxon>Bacteroidota</taxon>
        <taxon>Bacteroidia</taxon>
        <taxon>Bacteroidales</taxon>
        <taxon>Rikenellaceae</taxon>
        <taxon>Alistipes</taxon>
    </lineage>
</organism>
<name>A0A9D1YZQ7_9BACT</name>
<gene>
    <name evidence="3" type="ORF">H9828_02305</name>
</gene>
<dbReference type="GO" id="GO:0005976">
    <property type="term" value="P:polysaccharide metabolic process"/>
    <property type="evidence" value="ECO:0007669"/>
    <property type="project" value="TreeGrafter"/>
</dbReference>
<dbReference type="InterPro" id="IPR008391">
    <property type="entry name" value="AXE1_dom"/>
</dbReference>
<dbReference type="Gene3D" id="3.40.50.1820">
    <property type="entry name" value="alpha/beta hydrolase"/>
    <property type="match status" value="1"/>
</dbReference>
<dbReference type="PANTHER" id="PTHR40111">
    <property type="entry name" value="CEPHALOSPORIN-C DEACETYLASE"/>
    <property type="match status" value="1"/>
</dbReference>